<keyword evidence="8 9" id="KW-0472">Membrane</keyword>
<evidence type="ECO:0000313" key="10">
    <source>
        <dbReference type="EMBL" id="CRG85467.1"/>
    </source>
</evidence>
<evidence type="ECO:0000256" key="9">
    <source>
        <dbReference type="HAMAP-Rule" id="MF_03113"/>
    </source>
</evidence>
<dbReference type="EMBL" id="CVMT01000002">
    <property type="protein sequence ID" value="CRG85467.1"/>
    <property type="molecule type" value="Genomic_DNA"/>
</dbReference>
<keyword evidence="7" id="KW-0175">Coiled coil</keyword>
<dbReference type="Pfam" id="PF04420">
    <property type="entry name" value="CHD5"/>
    <property type="match status" value="1"/>
</dbReference>
<dbReference type="HAMAP" id="MF_03113">
    <property type="entry name" value="Get1"/>
    <property type="match status" value="1"/>
</dbReference>
<proteinExistence type="inferred from homology"/>
<comment type="subcellular location">
    <subcellularLocation>
        <location evidence="1">Endoplasmic reticulum membrane</location>
        <topology evidence="1">Multi-pass membrane protein</topology>
    </subcellularLocation>
</comment>
<dbReference type="PANTHER" id="PTHR42650">
    <property type="entry name" value="TAIL-ANCHORED PROTEIN INSERTION RECEPTOR WRB"/>
    <property type="match status" value="1"/>
</dbReference>
<evidence type="ECO:0000256" key="6">
    <source>
        <dbReference type="ARBA" id="ARBA00022989"/>
    </source>
</evidence>
<organism evidence="10 11">
    <name type="scientific">Talaromyces islandicus</name>
    <name type="common">Penicillium islandicum</name>
    <dbReference type="NCBI Taxonomy" id="28573"/>
    <lineage>
        <taxon>Eukaryota</taxon>
        <taxon>Fungi</taxon>
        <taxon>Dikarya</taxon>
        <taxon>Ascomycota</taxon>
        <taxon>Pezizomycotina</taxon>
        <taxon>Eurotiomycetes</taxon>
        <taxon>Eurotiomycetidae</taxon>
        <taxon>Eurotiales</taxon>
        <taxon>Trichocomaceae</taxon>
        <taxon>Talaromyces</taxon>
        <taxon>Talaromyces sect. Islandici</taxon>
    </lineage>
</organism>
<sequence>MVSLILLVFLVHVAIYIVNTLAASTIDNLLWLLYLRLPTPFLKDARKQQELKRDIVQLKREMNATSSQDEFAKWAKLKRRHDKGLEEYEVMNRSVGAQKASFERKVKTARWLSTNGFKIFLQFYYSKSPMFDLPPGWLPYPVEWVLSFPRAPLGTVSIQVWGSVCATVISLTGDVVTVVVQKIAQPAKQAQAVPAGEPKKEL</sequence>
<keyword evidence="3 9" id="KW-0813">Transport</keyword>
<keyword evidence="4 9" id="KW-0812">Transmembrane</keyword>
<evidence type="ECO:0000256" key="4">
    <source>
        <dbReference type="ARBA" id="ARBA00022692"/>
    </source>
</evidence>
<dbReference type="GO" id="GO:0005789">
    <property type="term" value="C:endoplasmic reticulum membrane"/>
    <property type="evidence" value="ECO:0007669"/>
    <property type="project" value="UniProtKB-SubCell"/>
</dbReference>
<dbReference type="InterPro" id="IPR027538">
    <property type="entry name" value="Get1_fungi"/>
</dbReference>
<dbReference type="AlphaFoldDB" id="A0A0U1LQ46"/>
<protein>
    <submittedName>
        <fullName evidence="10">Protein get1</fullName>
    </submittedName>
</protein>
<comment type="similarity">
    <text evidence="2 9">Belongs to the WRB/GET1 family.</text>
</comment>
<evidence type="ECO:0000256" key="8">
    <source>
        <dbReference type="ARBA" id="ARBA00023136"/>
    </source>
</evidence>
<dbReference type="Gene3D" id="1.10.287.660">
    <property type="entry name" value="Helix hairpin bin"/>
    <property type="match status" value="1"/>
</dbReference>
<dbReference type="STRING" id="28573.A0A0U1LQ46"/>
<dbReference type="Proteomes" id="UP000054383">
    <property type="component" value="Unassembled WGS sequence"/>
</dbReference>
<dbReference type="InterPro" id="IPR028945">
    <property type="entry name" value="Get1"/>
</dbReference>
<comment type="caution">
    <text evidence="9">Lacks conserved residue(s) required for the propagation of feature annotation.</text>
</comment>
<feature type="topological domain" description="Cytoplasmic" evidence="9">
    <location>
        <begin position="173"/>
        <end position="202"/>
    </location>
</feature>
<keyword evidence="6 9" id="KW-1133">Transmembrane helix</keyword>
<keyword evidence="5 9" id="KW-0256">Endoplasmic reticulum</keyword>
<dbReference type="OrthoDB" id="69461at2759"/>
<dbReference type="GO" id="GO:0043495">
    <property type="term" value="F:protein-membrane adaptor activity"/>
    <property type="evidence" value="ECO:0007669"/>
    <property type="project" value="TreeGrafter"/>
</dbReference>
<evidence type="ECO:0000256" key="1">
    <source>
        <dbReference type="ARBA" id="ARBA00004477"/>
    </source>
</evidence>
<dbReference type="GO" id="GO:0071816">
    <property type="term" value="P:tail-anchored membrane protein insertion into ER membrane"/>
    <property type="evidence" value="ECO:0007669"/>
    <property type="project" value="InterPro"/>
</dbReference>
<dbReference type="FunFam" id="1.10.287.660:FF:000006">
    <property type="entry name" value="Protein GET1"/>
    <property type="match status" value="1"/>
</dbReference>
<evidence type="ECO:0000256" key="7">
    <source>
        <dbReference type="ARBA" id="ARBA00023054"/>
    </source>
</evidence>
<feature type="topological domain" description="Lumenal" evidence="9">
    <location>
        <begin position="1"/>
        <end position="4"/>
    </location>
</feature>
<accession>A0A0U1LQ46</accession>
<reference evidence="10 11" key="1">
    <citation type="submission" date="2015-04" db="EMBL/GenBank/DDBJ databases">
        <authorList>
            <person name="Syromyatnikov M.Y."/>
            <person name="Popov V.N."/>
        </authorList>
    </citation>
    <scope>NUCLEOTIDE SEQUENCE [LARGE SCALE GENOMIC DNA]</scope>
    <source>
        <strain evidence="10">WF-38-12</strain>
    </source>
</reference>
<keyword evidence="11" id="KW-1185">Reference proteome</keyword>
<evidence type="ECO:0000256" key="2">
    <source>
        <dbReference type="ARBA" id="ARBA00010799"/>
    </source>
</evidence>
<dbReference type="InterPro" id="IPR029012">
    <property type="entry name" value="Helix_hairpin_bin_sf"/>
</dbReference>
<dbReference type="PANTHER" id="PTHR42650:SF1">
    <property type="entry name" value="GUIDED ENTRY OF TAIL-ANCHORED PROTEINS FACTOR 1"/>
    <property type="match status" value="1"/>
</dbReference>
<dbReference type="GO" id="GO:0043529">
    <property type="term" value="C:GET complex"/>
    <property type="evidence" value="ECO:0007669"/>
    <property type="project" value="InterPro"/>
</dbReference>
<dbReference type="OMA" id="AEWIISF"/>
<evidence type="ECO:0000256" key="5">
    <source>
        <dbReference type="ARBA" id="ARBA00022824"/>
    </source>
</evidence>
<gene>
    <name evidence="9" type="primary">GET1</name>
    <name evidence="10" type="ORF">PISL3812_02523</name>
</gene>
<evidence type="ECO:0000256" key="3">
    <source>
        <dbReference type="ARBA" id="ARBA00022448"/>
    </source>
</evidence>
<name>A0A0U1LQ46_TALIS</name>
<evidence type="ECO:0000313" key="11">
    <source>
        <dbReference type="Proteomes" id="UP000054383"/>
    </source>
</evidence>